<accession>A0A6H0XS77</accession>
<evidence type="ECO:0000259" key="2">
    <source>
        <dbReference type="Pfam" id="PF26131"/>
    </source>
</evidence>
<feature type="compositionally biased region" description="Polar residues" evidence="1">
    <location>
        <begin position="226"/>
        <end position="238"/>
    </location>
</feature>
<dbReference type="AlphaFoldDB" id="A0A6H0XS77"/>
<proteinExistence type="predicted"/>
<feature type="region of interest" description="Disordered" evidence="1">
    <location>
        <begin position="157"/>
        <end position="181"/>
    </location>
</feature>
<dbReference type="EMBL" id="CP051140">
    <property type="protein sequence ID" value="QIW97478.1"/>
    <property type="molecule type" value="Genomic_DNA"/>
</dbReference>
<feature type="compositionally biased region" description="Polar residues" evidence="1">
    <location>
        <begin position="434"/>
        <end position="452"/>
    </location>
</feature>
<evidence type="ECO:0000256" key="1">
    <source>
        <dbReference type="SAM" id="MobiDB-lite"/>
    </source>
</evidence>
<dbReference type="Proteomes" id="UP000503462">
    <property type="component" value="Chromosome 2"/>
</dbReference>
<feature type="region of interest" description="Disordered" evidence="1">
    <location>
        <begin position="204"/>
        <end position="245"/>
    </location>
</feature>
<keyword evidence="4" id="KW-1185">Reference proteome</keyword>
<feature type="compositionally biased region" description="Basic and acidic residues" evidence="1">
    <location>
        <begin position="66"/>
        <end position="82"/>
    </location>
</feature>
<protein>
    <recommendedName>
        <fullName evidence="2">PAS-like domain-containing protein</fullName>
    </recommendedName>
</protein>
<evidence type="ECO:0000313" key="4">
    <source>
        <dbReference type="Proteomes" id="UP000503462"/>
    </source>
</evidence>
<feature type="compositionally biased region" description="Polar residues" evidence="1">
    <location>
        <begin position="204"/>
        <end position="215"/>
    </location>
</feature>
<dbReference type="OrthoDB" id="303614at2759"/>
<gene>
    <name evidence="3" type="ORF">AMS68_002996</name>
</gene>
<dbReference type="InterPro" id="IPR058846">
    <property type="entry name" value="PAS-like"/>
</dbReference>
<feature type="region of interest" description="Disordered" evidence="1">
    <location>
        <begin position="1"/>
        <end position="138"/>
    </location>
</feature>
<feature type="region of interest" description="Disordered" evidence="1">
    <location>
        <begin position="425"/>
        <end position="452"/>
    </location>
</feature>
<sequence length="589" mass="63517">MPSNASQPSIFTPRDQFTSVPAPGSSSSTIAARPQSQLDLPTDLGTRSPKHRRHNSDVGLQAWSTPDDKQNVLDEAEQKRSSSEIVSPTAKHNFAIPTTPSSAKRKRRLETAESAPASEPASKKPRLKPRPNTKLDSFSLLSTPSYLEPDLAPPSPLFFSHSPRPRPHLPPRFSSSEAGARMLSKARIEDAHVKTVSLTRGTVSTSAIPTSSPAITASAVRRSLERSSTGRSHSPESSSGRDHIGANASAHLNSIGIIELLEQDDRPTFIVDLSDSINYGPGALHPLFTNLSLRSVDGLSEYIAGTSSGEQSPDATTFIQFKSWLLSATINGESLNVCLPPFTYAGMSWSCSTLRKRLRIISGAFVQATQTRASTNHASIRSSSSRVPSASTVVQESSDYFGEDMPVTGSAPTSAGVVSSIEAPKTADTRVESPPSNDLVDTTTSPTVGSSAQISPNIRGYIENVHNSIGLPVEDLPSFDWTRIPISDTMPPHVLFARSVDWAATSLGPIELWTPDLRQMCNLIMASPHPAAMYWGEDLVAIYNEAYVLLAGQKHPKLMGPELPAWHGLRSGMMSKMSSLVQSLQEKRR</sequence>
<feature type="compositionally biased region" description="Polar residues" evidence="1">
    <location>
        <begin position="1"/>
        <end position="39"/>
    </location>
</feature>
<feature type="domain" description="PAS-like" evidence="2">
    <location>
        <begin position="250"/>
        <end position="365"/>
    </location>
</feature>
<organism evidence="3 4">
    <name type="scientific">Peltaster fructicola</name>
    <dbReference type="NCBI Taxonomy" id="286661"/>
    <lineage>
        <taxon>Eukaryota</taxon>
        <taxon>Fungi</taxon>
        <taxon>Dikarya</taxon>
        <taxon>Ascomycota</taxon>
        <taxon>Pezizomycotina</taxon>
        <taxon>Dothideomycetes</taxon>
        <taxon>Dothideomycetes incertae sedis</taxon>
        <taxon>Peltaster</taxon>
    </lineage>
</organism>
<evidence type="ECO:0000313" key="3">
    <source>
        <dbReference type="EMBL" id="QIW97478.1"/>
    </source>
</evidence>
<name>A0A6H0XS77_9PEZI</name>
<dbReference type="Pfam" id="PF26131">
    <property type="entry name" value="PAS-like"/>
    <property type="match status" value="1"/>
</dbReference>
<reference evidence="3 4" key="1">
    <citation type="journal article" date="2016" name="Sci. Rep.">
        <title>Peltaster fructicola genome reveals evolution from an invasive phytopathogen to an ectophytic parasite.</title>
        <authorList>
            <person name="Xu C."/>
            <person name="Chen H."/>
            <person name="Gleason M.L."/>
            <person name="Xu J.R."/>
            <person name="Liu H."/>
            <person name="Zhang R."/>
            <person name="Sun G."/>
        </authorList>
    </citation>
    <scope>NUCLEOTIDE SEQUENCE [LARGE SCALE GENOMIC DNA]</scope>
    <source>
        <strain evidence="3 4">LNHT1506</strain>
    </source>
</reference>